<keyword evidence="3" id="KW-1185">Reference proteome</keyword>
<feature type="domain" description="Nudix hydrolase" evidence="1">
    <location>
        <begin position="6"/>
        <end position="82"/>
    </location>
</feature>
<dbReference type="EMBL" id="CP101620">
    <property type="protein sequence ID" value="UTY40824.1"/>
    <property type="molecule type" value="Genomic_DNA"/>
</dbReference>
<sequence>MPAGSDYKISALRELKEELGIDASISQLHYIGTSYSDSFHIFHEQPFHNVQVSRVYILWYDGPMTLQKEEVENVKWMPFRLCQQAVLENQMPHCIKKEELEMIENYLEEEKYESISQ</sequence>
<dbReference type="Proteomes" id="UP001060112">
    <property type="component" value="Chromosome"/>
</dbReference>
<dbReference type="RefSeq" id="WP_290142305.1">
    <property type="nucleotide sequence ID" value="NZ_CP101620.1"/>
</dbReference>
<evidence type="ECO:0000313" key="2">
    <source>
        <dbReference type="EMBL" id="UTY40824.1"/>
    </source>
</evidence>
<gene>
    <name evidence="2" type="ORF">NMU03_08635</name>
</gene>
<proteinExistence type="predicted"/>
<reference evidence="2" key="1">
    <citation type="submission" date="2022-07" db="EMBL/GenBank/DDBJ databases">
        <title>Faecal culturing of patients with breast cancer.</title>
        <authorList>
            <person name="Teng N.M.Y."/>
            <person name="Kiu R."/>
            <person name="Evans R."/>
            <person name="Baker D.J."/>
            <person name="Zenner C."/>
            <person name="Robinson S.D."/>
            <person name="Hall L.J."/>
        </authorList>
    </citation>
    <scope>NUCLEOTIDE SEQUENCE</scope>
    <source>
        <strain evidence="2">LH1062</strain>
    </source>
</reference>
<dbReference type="Gene3D" id="3.90.79.10">
    <property type="entry name" value="Nucleoside Triphosphate Pyrophosphohydrolase"/>
    <property type="match status" value="1"/>
</dbReference>
<accession>A0ABY5I652</accession>
<dbReference type="Pfam" id="PF00293">
    <property type="entry name" value="NUDIX"/>
    <property type="match status" value="1"/>
</dbReference>
<dbReference type="SUPFAM" id="SSF55811">
    <property type="entry name" value="Nudix"/>
    <property type="match status" value="1"/>
</dbReference>
<protein>
    <submittedName>
        <fullName evidence="2">NUDIX domain-containing protein</fullName>
    </submittedName>
</protein>
<dbReference type="InterPro" id="IPR015797">
    <property type="entry name" value="NUDIX_hydrolase-like_dom_sf"/>
</dbReference>
<organism evidence="2 3">
    <name type="scientific">Allocoprobacillus halotolerans</name>
    <dbReference type="NCBI Taxonomy" id="2944914"/>
    <lineage>
        <taxon>Bacteria</taxon>
        <taxon>Bacillati</taxon>
        <taxon>Bacillota</taxon>
        <taxon>Erysipelotrichia</taxon>
        <taxon>Erysipelotrichales</taxon>
        <taxon>Erysipelotrichaceae</taxon>
        <taxon>Allocoprobacillus</taxon>
    </lineage>
</organism>
<name>A0ABY5I652_9FIRM</name>
<evidence type="ECO:0000259" key="1">
    <source>
        <dbReference type="Pfam" id="PF00293"/>
    </source>
</evidence>
<dbReference type="InterPro" id="IPR000086">
    <property type="entry name" value="NUDIX_hydrolase_dom"/>
</dbReference>
<evidence type="ECO:0000313" key="3">
    <source>
        <dbReference type="Proteomes" id="UP001060112"/>
    </source>
</evidence>